<feature type="transmembrane region" description="Helical" evidence="8">
    <location>
        <begin position="220"/>
        <end position="240"/>
    </location>
</feature>
<evidence type="ECO:0000256" key="2">
    <source>
        <dbReference type="ARBA" id="ARBA00022448"/>
    </source>
</evidence>
<reference evidence="10" key="1">
    <citation type="submission" date="2017-07" db="EMBL/GenBank/DDBJ databases">
        <authorList>
            <person name="Varghese N."/>
            <person name="Submissions S."/>
        </authorList>
    </citation>
    <scope>NUCLEOTIDE SEQUENCE [LARGE SCALE GENOMIC DNA]</scope>
    <source>
        <strain evidence="10">NLAE-zl-C134</strain>
    </source>
</reference>
<keyword evidence="2" id="KW-0813">Transport</keyword>
<keyword evidence="7 8" id="KW-0472">Membrane</keyword>
<evidence type="ECO:0000256" key="1">
    <source>
        <dbReference type="ARBA" id="ARBA00004651"/>
    </source>
</evidence>
<dbReference type="AlphaFoldDB" id="A0A315ZYR7"/>
<proteinExistence type="predicted"/>
<evidence type="ECO:0000313" key="10">
    <source>
        <dbReference type="Proteomes" id="UP000254051"/>
    </source>
</evidence>
<dbReference type="GO" id="GO:0022857">
    <property type="term" value="F:transmembrane transporter activity"/>
    <property type="evidence" value="ECO:0007669"/>
    <property type="project" value="InterPro"/>
</dbReference>
<feature type="transmembrane region" description="Helical" evidence="8">
    <location>
        <begin position="302"/>
        <end position="321"/>
    </location>
</feature>
<dbReference type="PANTHER" id="PTHR32196:SF21">
    <property type="entry name" value="ABC TRANSPORTER PERMEASE PROTEIN YPHD-RELATED"/>
    <property type="match status" value="1"/>
</dbReference>
<evidence type="ECO:0000313" key="9">
    <source>
        <dbReference type="EMBL" id="SUQ13384.1"/>
    </source>
</evidence>
<accession>A0A315ZYR7</accession>
<sequence>MNKVKLKSKSKFADRLGTLGALLVLCIILSFASNNFLTQSNIMNIFKQTSVNALISTGMLVCLITAGIDLSVGANAIFCTCMMGMLLQKGVTNPFIMILVGILSGVLVGFVNGTLLTRLHLPHPFVSTLGMKNVLWGLALLVVNSQIVSGFPTQVTWLGSAVLPAGIPVLGGFPISFILVIVIFVLMDVFLSRTTLGRSIYCVGGNPEAARLSGIQSANVLTFCYMLSGLMSALAAIVLIGRGGIANGANAIQPYDTDAIAACIIGGASFMGGKGTMSGTLIGALIITVIRNGLQLLSVSTAVQNIVIGLVIILAVLLDVTRERMDAKARRLATQ</sequence>
<dbReference type="OrthoDB" id="9813906at2"/>
<evidence type="ECO:0000256" key="5">
    <source>
        <dbReference type="ARBA" id="ARBA00022692"/>
    </source>
</evidence>
<gene>
    <name evidence="9" type="ORF">SAMN05216529_103112</name>
</gene>
<dbReference type="CDD" id="cd06579">
    <property type="entry name" value="TM_PBP1_transp_AraH_like"/>
    <property type="match status" value="1"/>
</dbReference>
<feature type="transmembrane region" description="Helical" evidence="8">
    <location>
        <begin position="53"/>
        <end position="83"/>
    </location>
</feature>
<protein>
    <submittedName>
        <fullName evidence="9">Ribose transport system permease protein</fullName>
    </submittedName>
</protein>
<keyword evidence="5 8" id="KW-0812">Transmembrane</keyword>
<feature type="transmembrane region" description="Helical" evidence="8">
    <location>
        <begin position="12"/>
        <end position="33"/>
    </location>
</feature>
<evidence type="ECO:0000256" key="6">
    <source>
        <dbReference type="ARBA" id="ARBA00022989"/>
    </source>
</evidence>
<dbReference type="Proteomes" id="UP000254051">
    <property type="component" value="Unassembled WGS sequence"/>
</dbReference>
<name>A0A315ZYR7_9FIRM</name>
<feature type="transmembrane region" description="Helical" evidence="8">
    <location>
        <begin position="260"/>
        <end position="290"/>
    </location>
</feature>
<feature type="transmembrane region" description="Helical" evidence="8">
    <location>
        <begin position="95"/>
        <end position="115"/>
    </location>
</feature>
<dbReference type="InterPro" id="IPR001851">
    <property type="entry name" value="ABC_transp_permease"/>
</dbReference>
<dbReference type="EMBL" id="UHJJ01000003">
    <property type="protein sequence ID" value="SUQ13384.1"/>
    <property type="molecule type" value="Genomic_DNA"/>
</dbReference>
<feature type="transmembrane region" description="Helical" evidence="8">
    <location>
        <begin position="135"/>
        <end position="153"/>
    </location>
</feature>
<keyword evidence="10" id="KW-1185">Reference proteome</keyword>
<keyword evidence="6 8" id="KW-1133">Transmembrane helix</keyword>
<evidence type="ECO:0000256" key="4">
    <source>
        <dbReference type="ARBA" id="ARBA00022519"/>
    </source>
</evidence>
<keyword evidence="4" id="KW-0997">Cell inner membrane</keyword>
<feature type="transmembrane region" description="Helical" evidence="8">
    <location>
        <begin position="165"/>
        <end position="187"/>
    </location>
</feature>
<dbReference type="PANTHER" id="PTHR32196">
    <property type="entry name" value="ABC TRANSPORTER PERMEASE PROTEIN YPHD-RELATED-RELATED"/>
    <property type="match status" value="1"/>
</dbReference>
<evidence type="ECO:0000256" key="8">
    <source>
        <dbReference type="SAM" id="Phobius"/>
    </source>
</evidence>
<dbReference type="Pfam" id="PF02653">
    <property type="entry name" value="BPD_transp_2"/>
    <property type="match status" value="1"/>
</dbReference>
<organism evidence="9 10">
    <name type="scientific">Faecalicatena contorta</name>
    <dbReference type="NCBI Taxonomy" id="39482"/>
    <lineage>
        <taxon>Bacteria</taxon>
        <taxon>Bacillati</taxon>
        <taxon>Bacillota</taxon>
        <taxon>Clostridia</taxon>
        <taxon>Lachnospirales</taxon>
        <taxon>Lachnospiraceae</taxon>
        <taxon>Faecalicatena</taxon>
    </lineage>
</organism>
<keyword evidence="3" id="KW-1003">Cell membrane</keyword>
<evidence type="ECO:0000256" key="7">
    <source>
        <dbReference type="ARBA" id="ARBA00023136"/>
    </source>
</evidence>
<dbReference type="GO" id="GO:0005886">
    <property type="term" value="C:plasma membrane"/>
    <property type="evidence" value="ECO:0007669"/>
    <property type="project" value="UniProtKB-SubCell"/>
</dbReference>
<evidence type="ECO:0000256" key="3">
    <source>
        <dbReference type="ARBA" id="ARBA00022475"/>
    </source>
</evidence>
<dbReference type="RefSeq" id="WP_109709378.1">
    <property type="nucleotide sequence ID" value="NZ_QGDS01000003.1"/>
</dbReference>
<comment type="subcellular location">
    <subcellularLocation>
        <location evidence="1">Cell membrane</location>
        <topology evidence="1">Multi-pass membrane protein</topology>
    </subcellularLocation>
</comment>